<reference evidence="2" key="1">
    <citation type="submission" date="2020-11" db="EMBL/GenBank/DDBJ databases">
        <authorList>
            <person name="Kim M.K."/>
        </authorList>
    </citation>
    <scope>NUCLEOTIDE SEQUENCE</scope>
    <source>
        <strain evidence="2">BT350</strain>
    </source>
</reference>
<protein>
    <submittedName>
        <fullName evidence="2">Uncharacterized protein</fullName>
    </submittedName>
</protein>
<feature type="compositionally biased region" description="Polar residues" evidence="1">
    <location>
        <begin position="146"/>
        <end position="165"/>
    </location>
</feature>
<feature type="region of interest" description="Disordered" evidence="1">
    <location>
        <begin position="99"/>
        <end position="165"/>
    </location>
</feature>
<name>A0A931FND9_9HYPH</name>
<keyword evidence="3" id="KW-1185">Reference proteome</keyword>
<gene>
    <name evidence="2" type="ORF">I2H38_02395</name>
</gene>
<evidence type="ECO:0000313" key="3">
    <source>
        <dbReference type="Proteomes" id="UP000599312"/>
    </source>
</evidence>
<dbReference type="EMBL" id="JADQDO010000001">
    <property type="protein sequence ID" value="MBF9232222.1"/>
    <property type="molecule type" value="Genomic_DNA"/>
</dbReference>
<accession>A0A931FND9</accession>
<comment type="caution">
    <text evidence="2">The sequence shown here is derived from an EMBL/GenBank/DDBJ whole genome shotgun (WGS) entry which is preliminary data.</text>
</comment>
<evidence type="ECO:0000313" key="2">
    <source>
        <dbReference type="EMBL" id="MBF9232222.1"/>
    </source>
</evidence>
<evidence type="ECO:0000256" key="1">
    <source>
        <dbReference type="SAM" id="MobiDB-lite"/>
    </source>
</evidence>
<dbReference type="RefSeq" id="WP_196270189.1">
    <property type="nucleotide sequence ID" value="NZ_JADQDO010000001.1"/>
</dbReference>
<feature type="compositionally biased region" description="Low complexity" evidence="1">
    <location>
        <begin position="228"/>
        <end position="249"/>
    </location>
</feature>
<proteinExistence type="predicted"/>
<dbReference type="AlphaFoldDB" id="A0A931FND9"/>
<dbReference type="Proteomes" id="UP000599312">
    <property type="component" value="Unassembled WGS sequence"/>
</dbReference>
<feature type="region of interest" description="Disordered" evidence="1">
    <location>
        <begin position="214"/>
        <end position="249"/>
    </location>
</feature>
<sequence length="249" mass="26203">MNKILILCGATAIALGVASESAEAKKVFYDINGERFSYESNDPQQAESARKRIDAANAAYATRTKADTERAATPLVGIFGSHAQSEAAQAQEQLEQVMAEQGEADAARKQEWSSAKGGQRRKQAGKQARQPDAPDAKSQAAAPEQQPANSTSLETADEAATSNKQKPIVKSVSFDVTSGIKTTIMTDGAVQEEPFDSNMLAKLAFEQGSSGSLTEFVNQLREASPQDATGSTTAGANSASNNSSPAKQN</sequence>
<organism evidence="2 3">
    <name type="scientific">Microvirga alba</name>
    <dbReference type="NCBI Taxonomy" id="2791025"/>
    <lineage>
        <taxon>Bacteria</taxon>
        <taxon>Pseudomonadati</taxon>
        <taxon>Pseudomonadota</taxon>
        <taxon>Alphaproteobacteria</taxon>
        <taxon>Hyphomicrobiales</taxon>
        <taxon>Methylobacteriaceae</taxon>
        <taxon>Microvirga</taxon>
    </lineage>
</organism>